<gene>
    <name evidence="1" type="ORF">PSTT_10524</name>
</gene>
<dbReference type="AlphaFoldDB" id="A0A2S4V3V8"/>
<dbReference type="VEuPathDB" id="FungiDB:PSTT_10524"/>
<protein>
    <submittedName>
        <fullName evidence="1">Uncharacterized protein</fullName>
    </submittedName>
</protein>
<name>A0A2S4V3V8_9BASI</name>
<organism evidence="1 2">
    <name type="scientific">Puccinia striiformis</name>
    <dbReference type="NCBI Taxonomy" id="27350"/>
    <lineage>
        <taxon>Eukaryota</taxon>
        <taxon>Fungi</taxon>
        <taxon>Dikarya</taxon>
        <taxon>Basidiomycota</taxon>
        <taxon>Pucciniomycotina</taxon>
        <taxon>Pucciniomycetes</taxon>
        <taxon>Pucciniales</taxon>
        <taxon>Pucciniaceae</taxon>
        <taxon>Puccinia</taxon>
    </lineage>
</organism>
<dbReference type="Proteomes" id="UP000239156">
    <property type="component" value="Unassembled WGS sequence"/>
</dbReference>
<dbReference type="EMBL" id="PKSL01000114">
    <property type="protein sequence ID" value="POW04214.1"/>
    <property type="molecule type" value="Genomic_DNA"/>
</dbReference>
<sequence length="125" mass="14634">MDNPRVIKLQHKEHSDHARWALSQYRKQKKKKEKNAEVRSIAELSRAIDTNTKAISKKLSLLRRNACKRKAQAIETNAKKRRRVTLGKYRVKKVKCTEKASFLKCYNRRGGPSGLIQTHDWFSMI</sequence>
<keyword evidence="2" id="KW-1185">Reference proteome</keyword>
<proteinExistence type="predicted"/>
<accession>A0A2S4V3V8</accession>
<dbReference type="VEuPathDB" id="FungiDB:PSHT_11220"/>
<evidence type="ECO:0000313" key="2">
    <source>
        <dbReference type="Proteomes" id="UP000239156"/>
    </source>
</evidence>
<reference evidence="1" key="1">
    <citation type="submission" date="2017-12" db="EMBL/GenBank/DDBJ databases">
        <title>Gene loss provides genomic basis for host adaptation in cereal stripe rust fungi.</title>
        <authorList>
            <person name="Xia C."/>
        </authorList>
    </citation>
    <scope>NUCLEOTIDE SEQUENCE [LARGE SCALE GENOMIC DNA]</scope>
    <source>
        <strain evidence="1">93-210</strain>
    </source>
</reference>
<comment type="caution">
    <text evidence="1">The sequence shown here is derived from an EMBL/GenBank/DDBJ whole genome shotgun (WGS) entry which is preliminary data.</text>
</comment>
<evidence type="ECO:0000313" key="1">
    <source>
        <dbReference type="EMBL" id="POW04214.1"/>
    </source>
</evidence>